<dbReference type="PANTHER" id="PTHR42879:SF2">
    <property type="entry name" value="3-OXOACYL-[ACYL-CARRIER-PROTEIN] REDUCTASE FABG"/>
    <property type="match status" value="1"/>
</dbReference>
<dbReference type="Pfam" id="PF13561">
    <property type="entry name" value="adh_short_C2"/>
    <property type="match status" value="1"/>
</dbReference>
<dbReference type="EMBL" id="JACHMN010000001">
    <property type="protein sequence ID" value="MBB5866838.1"/>
    <property type="molecule type" value="Genomic_DNA"/>
</dbReference>
<dbReference type="InterPro" id="IPR036291">
    <property type="entry name" value="NAD(P)-bd_dom_sf"/>
</dbReference>
<dbReference type="AlphaFoldDB" id="A0A841BHN5"/>
<organism evidence="3 4">
    <name type="scientific">Allocatelliglobosispora scoriae</name>
    <dbReference type="NCBI Taxonomy" id="643052"/>
    <lineage>
        <taxon>Bacteria</taxon>
        <taxon>Bacillati</taxon>
        <taxon>Actinomycetota</taxon>
        <taxon>Actinomycetes</taxon>
        <taxon>Micromonosporales</taxon>
        <taxon>Micromonosporaceae</taxon>
        <taxon>Allocatelliglobosispora</taxon>
    </lineage>
</organism>
<dbReference type="InterPro" id="IPR002347">
    <property type="entry name" value="SDR_fam"/>
</dbReference>
<dbReference type="CDD" id="cd05233">
    <property type="entry name" value="SDR_c"/>
    <property type="match status" value="1"/>
</dbReference>
<reference evidence="3 4" key="1">
    <citation type="submission" date="2020-08" db="EMBL/GenBank/DDBJ databases">
        <title>Sequencing the genomes of 1000 actinobacteria strains.</title>
        <authorList>
            <person name="Klenk H.-P."/>
        </authorList>
    </citation>
    <scope>NUCLEOTIDE SEQUENCE [LARGE SCALE GENOMIC DNA]</scope>
    <source>
        <strain evidence="3 4">DSM 45362</strain>
    </source>
</reference>
<keyword evidence="4" id="KW-1185">Reference proteome</keyword>
<dbReference type="RefSeq" id="WP_312875053.1">
    <property type="nucleotide sequence ID" value="NZ_JACHMN010000001.1"/>
</dbReference>
<evidence type="ECO:0000256" key="2">
    <source>
        <dbReference type="ARBA" id="ARBA00023002"/>
    </source>
</evidence>
<comment type="caution">
    <text evidence="3">The sequence shown here is derived from an EMBL/GenBank/DDBJ whole genome shotgun (WGS) entry which is preliminary data.</text>
</comment>
<dbReference type="PANTHER" id="PTHR42879">
    <property type="entry name" value="3-OXOACYL-(ACYL-CARRIER-PROTEIN) REDUCTASE"/>
    <property type="match status" value="1"/>
</dbReference>
<dbReference type="PRINTS" id="PR00080">
    <property type="entry name" value="SDRFAMILY"/>
</dbReference>
<dbReference type="PRINTS" id="PR00081">
    <property type="entry name" value="GDHRDH"/>
</dbReference>
<name>A0A841BHN5_9ACTN</name>
<dbReference type="Gene3D" id="3.40.50.720">
    <property type="entry name" value="NAD(P)-binding Rossmann-like Domain"/>
    <property type="match status" value="1"/>
</dbReference>
<evidence type="ECO:0000313" key="4">
    <source>
        <dbReference type="Proteomes" id="UP000587527"/>
    </source>
</evidence>
<proteinExistence type="inferred from homology"/>
<dbReference type="Proteomes" id="UP000587527">
    <property type="component" value="Unassembled WGS sequence"/>
</dbReference>
<dbReference type="GO" id="GO:0032787">
    <property type="term" value="P:monocarboxylic acid metabolic process"/>
    <property type="evidence" value="ECO:0007669"/>
    <property type="project" value="UniProtKB-ARBA"/>
</dbReference>
<dbReference type="FunFam" id="3.40.50.720:FF:000084">
    <property type="entry name" value="Short-chain dehydrogenase reductase"/>
    <property type="match status" value="1"/>
</dbReference>
<comment type="similarity">
    <text evidence="1">Belongs to the short-chain dehydrogenases/reductases (SDR) family.</text>
</comment>
<dbReference type="InterPro" id="IPR050259">
    <property type="entry name" value="SDR"/>
</dbReference>
<protein>
    <submittedName>
        <fullName evidence="3">NAD(P)-dependent dehydrogenase (Short-subunit alcohol dehydrogenase family)</fullName>
    </submittedName>
</protein>
<dbReference type="SUPFAM" id="SSF51735">
    <property type="entry name" value="NAD(P)-binding Rossmann-fold domains"/>
    <property type="match status" value="1"/>
</dbReference>
<dbReference type="InterPro" id="IPR020904">
    <property type="entry name" value="Sc_DH/Rdtase_CS"/>
</dbReference>
<evidence type="ECO:0000256" key="1">
    <source>
        <dbReference type="ARBA" id="ARBA00006484"/>
    </source>
</evidence>
<gene>
    <name evidence="3" type="ORF">F4553_000217</name>
</gene>
<dbReference type="GO" id="GO:0016491">
    <property type="term" value="F:oxidoreductase activity"/>
    <property type="evidence" value="ECO:0007669"/>
    <property type="project" value="UniProtKB-KW"/>
</dbReference>
<sequence>MTGAGRGIGRAVAVKLAGQGHRVVLVARSRSELIETGRLCRTETRIHVGDVTEPGAAEEMFSLVEREWGPVEVFVSSAGRNRSARLADIDDEHWQEMLDLNLTAVFRGGRRAIGPMVSAGWGRIIVISSVAGKSGFKYLGAYAAAKHGVVGLVRSAALELAPDGVTVNAVCPSFVDTPLTRRTIAAIVDQAGWDPARATEHVGSLQPIGRMVTAEEVAEAVWALVVNGAVTGQSVHVDGGLLHA</sequence>
<keyword evidence="2" id="KW-0560">Oxidoreductase</keyword>
<dbReference type="PROSITE" id="PS00061">
    <property type="entry name" value="ADH_SHORT"/>
    <property type="match status" value="1"/>
</dbReference>
<accession>A0A841BHN5</accession>
<evidence type="ECO:0000313" key="3">
    <source>
        <dbReference type="EMBL" id="MBB5866838.1"/>
    </source>
</evidence>